<comment type="similarity">
    <text evidence="2">Belongs to the UPF0324 family.</text>
</comment>
<sequence>MFAFNRGVETTKVRLPQWLQWRAELLPGLLLCAVIAGAAMLLDRVAWLQAHGLSALTLAILLGFVLGNILPFKFNSYCAPGVHFAKQYVLRLGIILYGFRLTFQDVSYVGLAGVVIDALVIISTFVLAVLLGVRLFKLDRGTAMLIGIGNSICGAAAIMAAEPVLKARAEQVTVAVSTVVVFGTLAIFLYPLLYSLNESWQLLGTTDFAYGLFVGSTVHEVAQVVAAGAAISPEAANTAVIAKMVRVMMLAPFLILLALYLARHETPARVIERGSCQNKGLLTRVNVPWFAFIFVAVAGFNSLQWLPEVAIERIIQLDTALLAAAMAGLGLSTDMKAIRRAGVRPLLLATILFAWLLLAGGALNYFISAWLTQ</sequence>
<dbReference type="InterPro" id="IPR018383">
    <property type="entry name" value="UPF0324_pro"/>
</dbReference>
<evidence type="ECO:0000256" key="6">
    <source>
        <dbReference type="ARBA" id="ARBA00023136"/>
    </source>
</evidence>
<dbReference type="PANTHER" id="PTHR30106">
    <property type="entry name" value="INNER MEMBRANE PROTEIN YEIH-RELATED"/>
    <property type="match status" value="1"/>
</dbReference>
<feature type="transmembrane region" description="Helical" evidence="7">
    <location>
        <begin position="244"/>
        <end position="261"/>
    </location>
</feature>
<organism evidence="8 9">
    <name type="scientific">Denitrificimonas halotolerans</name>
    <dbReference type="NCBI Taxonomy" id="3098930"/>
    <lineage>
        <taxon>Bacteria</taxon>
        <taxon>Pseudomonadati</taxon>
        <taxon>Pseudomonadota</taxon>
        <taxon>Gammaproteobacteria</taxon>
        <taxon>Pseudomonadales</taxon>
        <taxon>Pseudomonadaceae</taxon>
        <taxon>Denitrificimonas</taxon>
    </lineage>
</organism>
<accession>A0ABU5GQX6</accession>
<evidence type="ECO:0000313" key="9">
    <source>
        <dbReference type="Proteomes" id="UP001294570"/>
    </source>
</evidence>
<proteinExistence type="inferred from homology"/>
<feature type="transmembrane region" description="Helical" evidence="7">
    <location>
        <begin position="345"/>
        <end position="367"/>
    </location>
</feature>
<comment type="subcellular location">
    <subcellularLocation>
        <location evidence="1">Cell membrane</location>
        <topology evidence="1">Multi-pass membrane protein</topology>
    </subcellularLocation>
</comment>
<dbReference type="PANTHER" id="PTHR30106:SF2">
    <property type="entry name" value="UPF0324 INNER MEMBRANE PROTEIN YEIH"/>
    <property type="match status" value="1"/>
</dbReference>
<evidence type="ECO:0000256" key="2">
    <source>
        <dbReference type="ARBA" id="ARBA00007977"/>
    </source>
</evidence>
<feature type="transmembrane region" description="Helical" evidence="7">
    <location>
        <begin position="173"/>
        <end position="196"/>
    </location>
</feature>
<dbReference type="RefSeq" id="WP_321552869.1">
    <property type="nucleotide sequence ID" value="NZ_JAXIVU010000003.1"/>
</dbReference>
<dbReference type="InterPro" id="IPR004630">
    <property type="entry name" value="UPF0324_YeiH-like"/>
</dbReference>
<feature type="transmembrane region" description="Helical" evidence="7">
    <location>
        <begin position="109"/>
        <end position="131"/>
    </location>
</feature>
<feature type="transmembrane region" description="Helical" evidence="7">
    <location>
        <begin position="21"/>
        <end position="42"/>
    </location>
</feature>
<keyword evidence="4 7" id="KW-0812">Transmembrane</keyword>
<feature type="transmembrane region" description="Helical" evidence="7">
    <location>
        <begin position="48"/>
        <end position="67"/>
    </location>
</feature>
<dbReference type="EMBL" id="JAXIVU010000003">
    <property type="protein sequence ID" value="MDY7218775.1"/>
    <property type="molecule type" value="Genomic_DNA"/>
</dbReference>
<name>A0ABU5GQX6_9GAMM</name>
<protein>
    <submittedName>
        <fullName evidence="8">YeiH family protein</fullName>
    </submittedName>
</protein>
<feature type="transmembrane region" description="Helical" evidence="7">
    <location>
        <begin position="314"/>
        <end position="333"/>
    </location>
</feature>
<evidence type="ECO:0000256" key="4">
    <source>
        <dbReference type="ARBA" id="ARBA00022692"/>
    </source>
</evidence>
<gene>
    <name evidence="8" type="ORF">TOI97_04210</name>
</gene>
<feature type="transmembrane region" description="Helical" evidence="7">
    <location>
        <begin position="281"/>
        <end position="302"/>
    </location>
</feature>
<evidence type="ECO:0000256" key="1">
    <source>
        <dbReference type="ARBA" id="ARBA00004651"/>
    </source>
</evidence>
<dbReference type="Pfam" id="PF03601">
    <property type="entry name" value="Cons_hypoth698"/>
    <property type="match status" value="1"/>
</dbReference>
<dbReference type="Proteomes" id="UP001294570">
    <property type="component" value="Unassembled WGS sequence"/>
</dbReference>
<evidence type="ECO:0000256" key="7">
    <source>
        <dbReference type="SAM" id="Phobius"/>
    </source>
</evidence>
<keyword evidence="6 7" id="KW-0472">Membrane</keyword>
<evidence type="ECO:0000256" key="5">
    <source>
        <dbReference type="ARBA" id="ARBA00022989"/>
    </source>
</evidence>
<dbReference type="NCBIfam" id="TIGR00698">
    <property type="entry name" value="YeiH family putative sulfate export transporter"/>
    <property type="match status" value="1"/>
</dbReference>
<comment type="caution">
    <text evidence="8">The sequence shown here is derived from an EMBL/GenBank/DDBJ whole genome shotgun (WGS) entry which is preliminary data.</text>
</comment>
<keyword evidence="9" id="KW-1185">Reference proteome</keyword>
<keyword evidence="3" id="KW-1003">Cell membrane</keyword>
<feature type="transmembrane region" description="Helical" evidence="7">
    <location>
        <begin position="143"/>
        <end position="161"/>
    </location>
</feature>
<evidence type="ECO:0000256" key="3">
    <source>
        <dbReference type="ARBA" id="ARBA00022475"/>
    </source>
</evidence>
<evidence type="ECO:0000313" key="8">
    <source>
        <dbReference type="EMBL" id="MDY7218775.1"/>
    </source>
</evidence>
<reference evidence="8 9" key="1">
    <citation type="submission" date="2023-12" db="EMBL/GenBank/DDBJ databases">
        <title>Denitrificimonas halotolerans sp. nov.,a novel species isolated from landfill leachate.</title>
        <authorList>
            <person name="Wang S."/>
        </authorList>
    </citation>
    <scope>NUCLEOTIDE SEQUENCE [LARGE SCALE GENOMIC DNA]</scope>
    <source>
        <strain evidence="8 9">JX-1</strain>
    </source>
</reference>
<keyword evidence="5 7" id="KW-1133">Transmembrane helix</keyword>